<keyword evidence="4" id="KW-1185">Reference proteome</keyword>
<dbReference type="GO" id="GO:0003852">
    <property type="term" value="F:2-isopropylmalate synthase activity"/>
    <property type="evidence" value="ECO:0007669"/>
    <property type="project" value="InterPro"/>
</dbReference>
<dbReference type="SUPFAM" id="SSF110921">
    <property type="entry name" value="2-isopropylmalate synthase LeuA, allosteric (dimerisation) domain"/>
    <property type="match status" value="1"/>
</dbReference>
<feature type="domain" description="2-isopropylmalate synthase LeuA allosteric (dimerisation)" evidence="2">
    <location>
        <begin position="32"/>
        <end position="152"/>
    </location>
</feature>
<protein>
    <submittedName>
        <fullName evidence="3">LeuA-like protein with dimerization domain</fullName>
    </submittedName>
</protein>
<dbReference type="STRING" id="1210086.GCA_001613105_02097"/>
<evidence type="ECO:0000313" key="4">
    <source>
        <dbReference type="Proteomes" id="UP000254869"/>
    </source>
</evidence>
<evidence type="ECO:0000259" key="2">
    <source>
        <dbReference type="SMART" id="SM00917"/>
    </source>
</evidence>
<dbReference type="Gene3D" id="3.30.160.270">
    <property type="match status" value="1"/>
</dbReference>
<accession>A0A370I414</accession>
<keyword evidence="1" id="KW-0808">Transferase</keyword>
<dbReference type="EMBL" id="QQBC01000006">
    <property type="protein sequence ID" value="RDI65472.1"/>
    <property type="molecule type" value="Genomic_DNA"/>
</dbReference>
<organism evidence="3 4">
    <name type="scientific">Nocardia pseudobrasiliensis</name>
    <dbReference type="NCBI Taxonomy" id="45979"/>
    <lineage>
        <taxon>Bacteria</taxon>
        <taxon>Bacillati</taxon>
        <taxon>Actinomycetota</taxon>
        <taxon>Actinomycetes</taxon>
        <taxon>Mycobacteriales</taxon>
        <taxon>Nocardiaceae</taxon>
        <taxon>Nocardia</taxon>
    </lineage>
</organism>
<comment type="caution">
    <text evidence="3">The sequence shown here is derived from an EMBL/GenBank/DDBJ whole genome shotgun (WGS) entry which is preliminary data.</text>
</comment>
<dbReference type="SMART" id="SM00917">
    <property type="entry name" value="LeuA_dimer"/>
    <property type="match status" value="1"/>
</dbReference>
<dbReference type="Pfam" id="PF08502">
    <property type="entry name" value="LeuA_dimer"/>
    <property type="match status" value="1"/>
</dbReference>
<dbReference type="GO" id="GO:0009098">
    <property type="term" value="P:L-leucine biosynthetic process"/>
    <property type="evidence" value="ECO:0007669"/>
    <property type="project" value="InterPro"/>
</dbReference>
<dbReference type="Proteomes" id="UP000254869">
    <property type="component" value="Unassembled WGS sequence"/>
</dbReference>
<evidence type="ECO:0000313" key="3">
    <source>
        <dbReference type="EMBL" id="RDI65472.1"/>
    </source>
</evidence>
<name>A0A370I414_9NOCA</name>
<sequence>MPREDLKPMTITIETHDFISAAPKSLRTECAGLTPAEFYDRYCGPSGPVKLSDWTRAALHQPAATYTATLEFTGRLRTVVSAGSPVAALTSALYDEGYPVEILQFHQRRTTAGTATFVQCEFNGRRGWGAALADDGAESTIRAMIAGINQLGS</sequence>
<reference evidence="3 4" key="1">
    <citation type="submission" date="2018-07" db="EMBL/GenBank/DDBJ databases">
        <title>Genomic Encyclopedia of Type Strains, Phase IV (KMG-IV): sequencing the most valuable type-strain genomes for metagenomic binning, comparative biology and taxonomic classification.</title>
        <authorList>
            <person name="Goeker M."/>
        </authorList>
    </citation>
    <scope>NUCLEOTIDE SEQUENCE [LARGE SCALE GENOMIC DNA]</scope>
    <source>
        <strain evidence="3 4">DSM 44290</strain>
    </source>
</reference>
<dbReference type="InterPro" id="IPR013709">
    <property type="entry name" value="2-isopropylmalate_synth_dimer"/>
</dbReference>
<dbReference type="InterPro" id="IPR036230">
    <property type="entry name" value="LeuA_allosteric_dom_sf"/>
</dbReference>
<proteinExistence type="predicted"/>
<dbReference type="AlphaFoldDB" id="A0A370I414"/>
<gene>
    <name evidence="3" type="ORF">DFR76_106344</name>
</gene>
<evidence type="ECO:0000256" key="1">
    <source>
        <dbReference type="ARBA" id="ARBA00022679"/>
    </source>
</evidence>